<dbReference type="PANTHER" id="PTHR33473">
    <property type="entry name" value="ATP-DEPENDENT CLP PROTEASE ADAPTER PROTEIN CLPS1, CHLOROPLASTIC"/>
    <property type="match status" value="1"/>
</dbReference>
<dbReference type="GO" id="GO:0008233">
    <property type="term" value="F:peptidase activity"/>
    <property type="evidence" value="ECO:0007669"/>
    <property type="project" value="UniProtKB-KW"/>
</dbReference>
<dbReference type="InterPro" id="IPR022935">
    <property type="entry name" value="ClpS"/>
</dbReference>
<organism evidence="3 4">
    <name type="scientific">Candidatus Treponema excrementipullorum</name>
    <dbReference type="NCBI Taxonomy" id="2838768"/>
    <lineage>
        <taxon>Bacteria</taxon>
        <taxon>Pseudomonadati</taxon>
        <taxon>Spirochaetota</taxon>
        <taxon>Spirochaetia</taxon>
        <taxon>Spirochaetales</taxon>
        <taxon>Treponemataceae</taxon>
        <taxon>Treponema</taxon>
    </lineage>
</organism>
<feature type="domain" description="Adaptor protein ClpS core" evidence="2">
    <location>
        <begin position="18"/>
        <end position="97"/>
    </location>
</feature>
<dbReference type="SUPFAM" id="SSF54736">
    <property type="entry name" value="ClpS-like"/>
    <property type="match status" value="1"/>
</dbReference>
<keyword evidence="3" id="KW-0645">Protease</keyword>
<dbReference type="GO" id="GO:0030163">
    <property type="term" value="P:protein catabolic process"/>
    <property type="evidence" value="ECO:0007669"/>
    <property type="project" value="InterPro"/>
</dbReference>
<evidence type="ECO:0000259" key="2">
    <source>
        <dbReference type="Pfam" id="PF02617"/>
    </source>
</evidence>
<dbReference type="Pfam" id="PF02617">
    <property type="entry name" value="ClpS"/>
    <property type="match status" value="1"/>
</dbReference>
<dbReference type="InterPro" id="IPR003769">
    <property type="entry name" value="ClpS_core"/>
</dbReference>
<dbReference type="HAMAP" id="MF_00302">
    <property type="entry name" value="ClpS"/>
    <property type="match status" value="1"/>
</dbReference>
<reference evidence="3" key="1">
    <citation type="journal article" date="2021" name="PeerJ">
        <title>Extensive microbial diversity within the chicken gut microbiome revealed by metagenomics and culture.</title>
        <authorList>
            <person name="Gilroy R."/>
            <person name="Ravi A."/>
            <person name="Getino M."/>
            <person name="Pursley I."/>
            <person name="Horton D.L."/>
            <person name="Alikhan N.F."/>
            <person name="Baker D."/>
            <person name="Gharbi K."/>
            <person name="Hall N."/>
            <person name="Watson M."/>
            <person name="Adriaenssens E.M."/>
            <person name="Foster-Nyarko E."/>
            <person name="Jarju S."/>
            <person name="Secka A."/>
            <person name="Antonio M."/>
            <person name="Oren A."/>
            <person name="Chaudhuri R.R."/>
            <person name="La Ragione R."/>
            <person name="Hildebrand F."/>
            <person name="Pallen M.J."/>
        </authorList>
    </citation>
    <scope>NUCLEOTIDE SEQUENCE</scope>
    <source>
        <strain evidence="3">Gambia15-2214</strain>
    </source>
</reference>
<keyword evidence="3" id="KW-0378">Hydrolase</keyword>
<evidence type="ECO:0000313" key="3">
    <source>
        <dbReference type="EMBL" id="MBU3850154.1"/>
    </source>
</evidence>
<name>A0A9E2L2H8_9SPIR</name>
<proteinExistence type="inferred from homology"/>
<gene>
    <name evidence="1" type="primary">clpS</name>
    <name evidence="3" type="ORF">IAA16_06270</name>
</gene>
<dbReference type="EMBL" id="JAHLFV010000150">
    <property type="protein sequence ID" value="MBU3850154.1"/>
    <property type="molecule type" value="Genomic_DNA"/>
</dbReference>
<comment type="subunit">
    <text evidence="1">Binds to the N-terminal domain of the chaperone ClpA.</text>
</comment>
<reference evidence="3" key="2">
    <citation type="submission" date="2021-04" db="EMBL/GenBank/DDBJ databases">
        <authorList>
            <person name="Gilroy R."/>
        </authorList>
    </citation>
    <scope>NUCLEOTIDE SEQUENCE</scope>
    <source>
        <strain evidence="3">Gambia15-2214</strain>
    </source>
</reference>
<evidence type="ECO:0000313" key="4">
    <source>
        <dbReference type="Proteomes" id="UP000823914"/>
    </source>
</evidence>
<accession>A0A9E2L2H8</accession>
<comment type="caution">
    <text evidence="3">The sequence shown here is derived from an EMBL/GenBank/DDBJ whole genome shotgun (WGS) entry which is preliminary data.</text>
</comment>
<dbReference type="GO" id="GO:0006508">
    <property type="term" value="P:proteolysis"/>
    <property type="evidence" value="ECO:0007669"/>
    <property type="project" value="UniProtKB-UniRule"/>
</dbReference>
<dbReference type="Proteomes" id="UP000823914">
    <property type="component" value="Unassembled WGS sequence"/>
</dbReference>
<dbReference type="Gene3D" id="3.30.1390.10">
    <property type="match status" value="1"/>
</dbReference>
<dbReference type="InterPro" id="IPR014719">
    <property type="entry name" value="Ribosomal_bL12_C/ClpS-like"/>
</dbReference>
<dbReference type="FunFam" id="3.30.1390.10:FF:000002">
    <property type="entry name" value="ATP-dependent Clp protease adapter protein ClpS"/>
    <property type="match status" value="1"/>
</dbReference>
<dbReference type="AlphaFoldDB" id="A0A9E2L2H8"/>
<sequence>MDSDVREKTDIFAETKIQEPKRYKVIFFNDDYTTKDFVVDVLKKLYHKNESEAILIMEQVHQKGSAVVGIYTYDIALTRVEMTISLARKNGFPLRCEMSEE</sequence>
<protein>
    <recommendedName>
        <fullName evidence="1">ATP-dependent Clp protease adapter protein ClpS</fullName>
    </recommendedName>
</protein>
<comment type="function">
    <text evidence="1">Involved in the modulation of the specificity of the ClpAP-mediated ATP-dependent protein degradation.</text>
</comment>
<comment type="similarity">
    <text evidence="1">Belongs to the ClpS family.</text>
</comment>
<evidence type="ECO:0000256" key="1">
    <source>
        <dbReference type="HAMAP-Rule" id="MF_00302"/>
    </source>
</evidence>
<dbReference type="PANTHER" id="PTHR33473:SF19">
    <property type="entry name" value="ATP-DEPENDENT CLP PROTEASE ADAPTER PROTEIN CLPS"/>
    <property type="match status" value="1"/>
</dbReference>